<comment type="subcellular location">
    <subcellularLocation>
        <location evidence="1 8">Cell membrane</location>
        <topology evidence="1 8">Multi-pass membrane protein</topology>
    </subcellularLocation>
</comment>
<keyword evidence="7 8" id="KW-0472">Membrane</keyword>
<evidence type="ECO:0000256" key="2">
    <source>
        <dbReference type="ARBA" id="ARBA00009142"/>
    </source>
</evidence>
<keyword evidence="3" id="KW-0813">Transport</keyword>
<comment type="similarity">
    <text evidence="2 8">Belongs to the 4-toluene sulfonate uptake permease (TSUP) (TC 2.A.102) family.</text>
</comment>
<evidence type="ECO:0000313" key="9">
    <source>
        <dbReference type="EMBL" id="TBN53862.1"/>
    </source>
</evidence>
<accession>A0A4Q9GIE4</accession>
<evidence type="ECO:0000256" key="7">
    <source>
        <dbReference type="ARBA" id="ARBA00023136"/>
    </source>
</evidence>
<evidence type="ECO:0000256" key="6">
    <source>
        <dbReference type="ARBA" id="ARBA00022989"/>
    </source>
</evidence>
<dbReference type="EMBL" id="SIUB01000003">
    <property type="protein sequence ID" value="TBN53862.1"/>
    <property type="molecule type" value="Genomic_DNA"/>
</dbReference>
<evidence type="ECO:0000256" key="1">
    <source>
        <dbReference type="ARBA" id="ARBA00004651"/>
    </source>
</evidence>
<feature type="transmembrane region" description="Helical" evidence="8">
    <location>
        <begin position="159"/>
        <end position="178"/>
    </location>
</feature>
<keyword evidence="5 8" id="KW-0812">Transmembrane</keyword>
<protein>
    <recommendedName>
        <fullName evidence="8">Probable membrane transporter protein</fullName>
    </recommendedName>
</protein>
<evidence type="ECO:0000313" key="10">
    <source>
        <dbReference type="Proteomes" id="UP000291613"/>
    </source>
</evidence>
<dbReference type="GO" id="GO:0005886">
    <property type="term" value="C:plasma membrane"/>
    <property type="evidence" value="ECO:0007669"/>
    <property type="project" value="UniProtKB-SubCell"/>
</dbReference>
<feature type="transmembrane region" description="Helical" evidence="8">
    <location>
        <begin position="232"/>
        <end position="250"/>
    </location>
</feature>
<dbReference type="Pfam" id="PF01925">
    <property type="entry name" value="TauE"/>
    <property type="match status" value="1"/>
</dbReference>
<evidence type="ECO:0000256" key="4">
    <source>
        <dbReference type="ARBA" id="ARBA00022475"/>
    </source>
</evidence>
<dbReference type="RefSeq" id="WP_131003066.1">
    <property type="nucleotide sequence ID" value="NZ_JBHSZR010000003.1"/>
</dbReference>
<dbReference type="PANTHER" id="PTHR30269:SF0">
    <property type="entry name" value="MEMBRANE TRANSPORTER PROTEIN YFCA-RELATED"/>
    <property type="match status" value="1"/>
</dbReference>
<proteinExistence type="inferred from homology"/>
<keyword evidence="10" id="KW-1185">Reference proteome</keyword>
<dbReference type="PANTHER" id="PTHR30269">
    <property type="entry name" value="TRANSMEMBRANE PROTEIN YFCA"/>
    <property type="match status" value="1"/>
</dbReference>
<evidence type="ECO:0000256" key="5">
    <source>
        <dbReference type="ARBA" id="ARBA00022692"/>
    </source>
</evidence>
<evidence type="ECO:0000256" key="8">
    <source>
        <dbReference type="RuleBase" id="RU363041"/>
    </source>
</evidence>
<gene>
    <name evidence="9" type="ORF">EYR15_08705</name>
</gene>
<feature type="transmembrane region" description="Helical" evidence="8">
    <location>
        <begin position="190"/>
        <end position="212"/>
    </location>
</feature>
<dbReference type="OrthoDB" id="554695at2"/>
<evidence type="ECO:0000256" key="3">
    <source>
        <dbReference type="ARBA" id="ARBA00022448"/>
    </source>
</evidence>
<organism evidence="9 10">
    <name type="scientific">Hansschlegelia quercus</name>
    <dbReference type="NCBI Taxonomy" id="2528245"/>
    <lineage>
        <taxon>Bacteria</taxon>
        <taxon>Pseudomonadati</taxon>
        <taxon>Pseudomonadota</taxon>
        <taxon>Alphaproteobacteria</taxon>
        <taxon>Hyphomicrobiales</taxon>
        <taxon>Methylopilaceae</taxon>
        <taxon>Hansschlegelia</taxon>
    </lineage>
</organism>
<sequence>MSLSIEALLLFAAVGVVAGAVDAIAGGGGLITVPALLLGGLDPTAAIATNKLQGALGLVVSTSRFAKAGMLDLQSKSIWLLAISAFVGAATGAALVAVAPVEAMRTALPFLLIGVALYFAFGPQMSDVDAHARLGSGAFAAFVGFPIGVYDGLFGPGAGSFYMIGLVAFLGFGAVRAVAHTKLLNLASNLSGLLVFILAGSVVWSAGLAMAAGTMIGARIGSGLALKHGVRLVKPLLVVVALALALRLMLDRSHPVGAAFWAMVAR</sequence>
<dbReference type="AlphaFoldDB" id="A0A4Q9GIE4"/>
<comment type="caution">
    <text evidence="9">The sequence shown here is derived from an EMBL/GenBank/DDBJ whole genome shotgun (WGS) entry which is preliminary data.</text>
</comment>
<dbReference type="Proteomes" id="UP000291613">
    <property type="component" value="Unassembled WGS sequence"/>
</dbReference>
<feature type="transmembrane region" description="Helical" evidence="8">
    <location>
        <begin position="78"/>
        <end position="97"/>
    </location>
</feature>
<dbReference type="InterPro" id="IPR052017">
    <property type="entry name" value="TSUP"/>
</dbReference>
<keyword evidence="4 8" id="KW-1003">Cell membrane</keyword>
<keyword evidence="6 8" id="KW-1133">Transmembrane helix</keyword>
<name>A0A4Q9GIE4_9HYPH</name>
<feature type="transmembrane region" description="Helical" evidence="8">
    <location>
        <begin position="103"/>
        <end position="122"/>
    </location>
</feature>
<dbReference type="InterPro" id="IPR002781">
    <property type="entry name" value="TM_pro_TauE-like"/>
</dbReference>
<reference evidence="9 10" key="1">
    <citation type="submission" date="2019-02" db="EMBL/GenBank/DDBJ databases">
        <title>Hansschlegelia quercus sp. nov., a novel methylotrophic bacterium from buds of oak (Quercus robur L.).</title>
        <authorList>
            <person name="Agafonova N.V."/>
            <person name="Kaparullina E.N."/>
            <person name="Grouzdev D.S."/>
            <person name="Doronina N.V."/>
        </authorList>
    </citation>
    <scope>NUCLEOTIDE SEQUENCE [LARGE SCALE GENOMIC DNA]</scope>
    <source>
        <strain evidence="9 10">Dub</strain>
    </source>
</reference>